<keyword evidence="28 32" id="KW-0325">Glycoprotein</keyword>
<keyword evidence="26 32" id="KW-0564">Palmitate</keyword>
<evidence type="ECO:0000256" key="15">
    <source>
        <dbReference type="ARBA" id="ARBA00022703"/>
    </source>
</evidence>
<dbReference type="FunFam" id="1.10.287.210:FF:000001">
    <property type="entry name" value="Envelope glycoprotein gp160"/>
    <property type="match status" value="1"/>
</dbReference>
<dbReference type="GO" id="GO:0055036">
    <property type="term" value="C:virion membrane"/>
    <property type="evidence" value="ECO:0007669"/>
    <property type="project" value="UniProtKB-SubCell"/>
</dbReference>
<keyword evidence="9 32" id="KW-1032">Host cell membrane</keyword>
<feature type="region of interest" description="Fusion peptide" evidence="32">
    <location>
        <begin position="512"/>
        <end position="532"/>
    </location>
</feature>
<evidence type="ECO:0000259" key="35">
    <source>
        <dbReference type="Pfam" id="PF00516"/>
    </source>
</evidence>
<dbReference type="Pfam" id="PF00516">
    <property type="entry name" value="GP120"/>
    <property type="match status" value="1"/>
</dbReference>
<keyword evidence="18 32" id="KW-0946">Virion</keyword>
<keyword evidence="20 32" id="KW-0261">Viral envelope protein</keyword>
<dbReference type="HAMAP" id="MF_04083">
    <property type="entry name" value="HIV_ENV"/>
    <property type="match status" value="1"/>
</dbReference>
<evidence type="ECO:0000256" key="24">
    <source>
        <dbReference type="ARBA" id="ARBA00023054"/>
    </source>
</evidence>
<evidence type="ECO:0000256" key="33">
    <source>
        <dbReference type="RuleBase" id="RU363095"/>
    </source>
</evidence>
<keyword evidence="11 32" id="KW-0945">Host-virus interaction</keyword>
<keyword evidence="10 32" id="KW-1165">Clathrin-mediated endocytosis of virus by host</keyword>
<feature type="region of interest" description="Immunosuppression" evidence="32">
    <location>
        <begin position="574"/>
        <end position="592"/>
    </location>
</feature>
<evidence type="ECO:0000256" key="11">
    <source>
        <dbReference type="ARBA" id="ARBA00022581"/>
    </source>
</evidence>
<keyword evidence="22 32" id="KW-1133">Transmembrane helix</keyword>
<evidence type="ECO:0000256" key="12">
    <source>
        <dbReference type="ARBA" id="ARBA00022595"/>
    </source>
</evidence>
<protein>
    <recommendedName>
        <fullName evidence="32">Envelope glycoprotein gp160</fullName>
    </recommendedName>
    <alternativeName>
        <fullName evidence="32">Env polyprotein</fullName>
    </alternativeName>
    <component>
        <recommendedName>
            <fullName evidence="32">Surface protein gp120</fullName>
            <shortName evidence="32">SU</shortName>
        </recommendedName>
        <alternativeName>
            <fullName evidence="32">Glycoprotein 120</fullName>
            <shortName evidence="32">gp120</shortName>
        </alternativeName>
    </component>
    <component>
        <recommendedName>
            <fullName evidence="32">Transmembrane protein gp41</fullName>
            <shortName evidence="32">TM</shortName>
        </recommendedName>
        <alternativeName>
            <fullName evidence="32">Glycoprotein 41</fullName>
            <shortName evidence="32">gp41</shortName>
        </alternativeName>
    </component>
</protein>
<comment type="subunit">
    <text evidence="32">The mature envelope protein (Env) consists of a homotrimer of non-covalently associated gp120-gp41 heterodimers. The resulting complex protrudes from the virus surface as a spike. There seems to be as few as 10 spikes on the average virion. Surface protein gp120 interacts with host CD4, CCR5 and CXCR4. Gp120 also interacts with the C-type lectins CD209/DC-SIGN and CLEC4M/DC-SIGNR (collectively referred to as DC-SIGN(R)). Gp120 and gp41 interact with GalCer. Gp120 interacts with host ITGA4/ITGB7 complex; on CD4+ T-cells, this interaction results in rapid activation of integrin ITGAL/LFA-1, which facilitates efficient cell-to-cell spreading of HIV-1. Gp120 interacts with cell-associated heparan sulfate; this interaction increases virus infectivity on permissive cells and may be involved in infection of CD4- cells.</text>
</comment>
<comment type="domain">
    <text evidence="32">The CD4-binding region is targeted by the antibody b12.</text>
</comment>
<comment type="similarity">
    <text evidence="32">Belongs to the HIV-1 env protein family.</text>
</comment>
<comment type="subcellular location">
    <molecule>Transmembrane protein gp41</molecule>
    <subcellularLocation>
        <location evidence="32">Virion membrane</location>
        <topology evidence="32">Single-pass type I membrane protein</topology>
    </subcellularLocation>
    <subcellularLocation>
        <location evidence="32">Host cell membrane</location>
        <topology evidence="32">Single-pass type I membrane protein</topology>
    </subcellularLocation>
    <subcellularLocation>
        <location evidence="32">Host endosome membrane</location>
        <topology evidence="32">Single-pass type I membrane protein</topology>
    </subcellularLocation>
    <text evidence="32">It is probably concentrated at the site of budding and incorporated into the virions possibly by contacts between the cytoplasmic tail of Env and the N-terminus of Gag.</text>
</comment>
<dbReference type="FunFam" id="2.170.40.20:FF:000004">
    <property type="entry name" value="Envelope glycoprotein gp160"/>
    <property type="match status" value="1"/>
</dbReference>
<dbReference type="InterPro" id="IPR036377">
    <property type="entry name" value="Gp120_core_sf"/>
</dbReference>
<keyword evidence="7 32" id="KW-1168">Fusion of virus membrane with host membrane</keyword>
<feature type="lipid moiety-binding region" description="S-palmitoyl cysteine; by host" evidence="32">
    <location>
        <position position="764"/>
    </location>
</feature>
<evidence type="ECO:0000256" key="17">
    <source>
        <dbReference type="ARBA" id="ARBA00022804"/>
    </source>
</evidence>
<dbReference type="InterPro" id="IPR000328">
    <property type="entry name" value="GP41-like"/>
</dbReference>
<evidence type="ECO:0000256" key="22">
    <source>
        <dbReference type="ARBA" id="ARBA00022989"/>
    </source>
</evidence>
<evidence type="ECO:0000256" key="20">
    <source>
        <dbReference type="ARBA" id="ARBA00022879"/>
    </source>
</evidence>
<feature type="coiled-coil region" evidence="32">
    <location>
        <begin position="633"/>
        <end position="667"/>
    </location>
</feature>
<evidence type="ECO:0000256" key="10">
    <source>
        <dbReference type="ARBA" id="ARBA00022570"/>
    </source>
</evidence>
<dbReference type="CDD" id="cd09909">
    <property type="entry name" value="HIV-1-like_HR1-HR2"/>
    <property type="match status" value="1"/>
</dbReference>
<evidence type="ECO:0000256" key="32">
    <source>
        <dbReference type="HAMAP-Rule" id="MF_04083"/>
    </source>
</evidence>
<evidence type="ECO:0000256" key="9">
    <source>
        <dbReference type="ARBA" id="ARBA00022511"/>
    </source>
</evidence>
<comment type="PTM">
    <text evidence="32">Palmitoylation of the transmembrane protein and of Env polyprotein (prior to its proteolytic cleavage) is essential for their association with host cell membrane lipid rafts. Palmitoylation is therefore required for envelope trafficking to classical lipid rafts, but not for viral replication.</text>
</comment>
<comment type="function">
    <text evidence="32">Envelope glycoprotein gp160: Oligomerizes in the host endoplasmic reticulum into predominantly trimers. In a second time, gp160 transits in the host Golgi, where glycosylation is completed. The precursor is then proteolytically cleaved in the trans-Golgi and thereby activated by cellular furin or furin-like proteases to produce gp120 and gp41.</text>
</comment>
<evidence type="ECO:0000256" key="7">
    <source>
        <dbReference type="ARBA" id="ARBA00022506"/>
    </source>
</evidence>
<feature type="disulfide bond" evidence="32">
    <location>
        <begin position="598"/>
        <end position="604"/>
    </location>
</feature>
<comment type="function">
    <text evidence="32">Transmembrane protein gp41: Acts as a class I viral fusion protein. Under the current model, the protein has at least 3 conformational states: pre-fusion native state, pre-hairpin intermediate state, and post-fusion hairpin state. During fusion of viral and target intracellular membranes, the coiled coil regions (heptad repeats) assume a trimer-of-hairpins structure, positioning the fusion peptide in close proximity to the C-terminal region of the ectodomain. The formation of this structure appears to drive apposition and subsequent fusion of viral and target cell membranes. Complete fusion occurs in host cell endosomes and is dynamin-dependent, however some lipid transfer might occur at the plasma membrane. The virus undergoes clathrin-dependent internalization long before endosomal fusion, thus minimizing the surface exposure of conserved viral epitopes during fusion and reducing the efficacy of inhibitors targeting these epitopes. Membranes fusion leads to delivery of the nucleocapsid into the cytoplasm.</text>
</comment>
<comment type="domain">
    <text evidence="32">The membrane proximal external region (MPER) present in gp41 is a tryptophan-rich region recognized by the antibodies 2F5, Z13, and 4E10. MPER seems to play a role in fusion.</text>
</comment>
<dbReference type="EMBL" id="MG989552">
    <property type="protein sequence ID" value="AXP13619.1"/>
    <property type="molecule type" value="Genomic_RNA"/>
</dbReference>
<keyword evidence="29 32" id="KW-0899">Viral immunoevasion</keyword>
<feature type="domain" description="Retroviral envelope protein GP41-like" evidence="36">
    <location>
        <begin position="530"/>
        <end position="720"/>
    </location>
</feature>
<feature type="disulfide bond" evidence="32">
    <location>
        <begin position="233"/>
        <end position="244"/>
    </location>
</feature>
<evidence type="ECO:0000256" key="1">
    <source>
        <dbReference type="ARBA" id="ARBA00004402"/>
    </source>
</evidence>
<feature type="transmembrane region" description="Helical" evidence="33">
    <location>
        <begin position="678"/>
        <end position="705"/>
    </location>
</feature>
<dbReference type="GO" id="GO:0075512">
    <property type="term" value="P:clathrin-dependent endocytosis of virus by host cell"/>
    <property type="evidence" value="ECO:0007669"/>
    <property type="project" value="UniProtKB-UniRule"/>
</dbReference>
<comment type="domain">
    <text evidence="32">Some of the most genetically diverse regions of the viral genome are present in Env. They are called variable regions 1 through 5 (V1 through V5). Coreceptor usage of gp120 is determined mainly by the primary structure of the third variable region (V3) in the outer domain of gp120. The sequence of V3 determines which coreceptor, CCR5 and/or CXCR4 (corresponding to R5/macrophage, X4/T cell and R5X4/T cell and macrophage tropism), is used to trigger the fusion potential of the Env complex, and hence which cells the virus can infect. Binding to CCR5 involves a region adjacent in addition to V3.</text>
</comment>
<evidence type="ECO:0000256" key="16">
    <source>
        <dbReference type="ARBA" id="ARBA00022729"/>
    </source>
</evidence>
<comment type="domain">
    <text evidence="32">The YXXL motif is involved in determining the exact site of viral release at the surface of infected mononuclear cells and promotes endocytosis. YXXL and di-leucine endocytosis motifs interact directly or indirectly with the clathrin adapter complexes, opperate independently, and their activities are not additive.</text>
</comment>
<feature type="chain" id="PRO_5023430814" description="Envelope glycoprotein gp160" evidence="32">
    <location>
        <begin position="31"/>
        <end position="863"/>
    </location>
</feature>
<organism evidence="37">
    <name type="scientific">Human immunodeficiency virus type 1</name>
    <name type="common">HIV-1</name>
    <dbReference type="NCBI Taxonomy" id="11676"/>
    <lineage>
        <taxon>Viruses</taxon>
        <taxon>Riboviria</taxon>
        <taxon>Pararnavirae</taxon>
        <taxon>Artverviricota</taxon>
        <taxon>Revtraviricetes</taxon>
        <taxon>Ortervirales</taxon>
        <taxon>Retroviridae</taxon>
        <taxon>Orthoretrovirinae</taxon>
        <taxon>Lentivirus</taxon>
        <taxon>Lentivirus humimdef1</taxon>
    </lineage>
</organism>
<keyword evidence="27 32" id="KW-1015">Disulfide bond</keyword>
<evidence type="ECO:0000256" key="6">
    <source>
        <dbReference type="ARBA" id="ARBA00004650"/>
    </source>
</evidence>
<feature type="short sequence motif" description="YXXL motif; contains endocytosis signal" evidence="32">
    <location>
        <begin position="712"/>
        <end position="715"/>
    </location>
</feature>
<comment type="subcellular location">
    <molecule>Surface protein gp120</molecule>
    <subcellularLocation>
        <location evidence="32">Virion membrane</location>
        <topology evidence="32">Peripheral membrane protein</topology>
    </subcellularLocation>
    <subcellularLocation>
        <location evidence="32">Host cell membrane</location>
        <topology evidence="32">Peripheral membrane protein</topology>
    </subcellularLocation>
    <subcellularLocation>
        <location evidence="32">Host endosome membrane</location>
        <topology evidence="32">Single-pass type I membrane protein</topology>
    </subcellularLocation>
    <text evidence="32">The surface protein is not anchored to the viral envelope, but associates with the extravirion surface through its binding to TM. It is probably concentrated at the site of budding and incorporated into the virions possibly by contacts between the cytoplasmic tail of Env and the N-terminus of Gag.</text>
</comment>
<keyword evidence="8 32" id="KW-1170">Fusion of virus membrane with host endosomal membrane</keyword>
<dbReference type="GO" id="GO:0005198">
    <property type="term" value="F:structural molecule activity"/>
    <property type="evidence" value="ECO:0007669"/>
    <property type="project" value="UniProtKB-UniRule"/>
</dbReference>
<evidence type="ECO:0000256" key="4">
    <source>
        <dbReference type="ARBA" id="ARBA00004563"/>
    </source>
</evidence>
<comment type="PTM">
    <text evidence="32">Highly glycosylated by host. The high number of glycan on the protein is reffered to as 'glycan shield' because it contributes to hide protein sequence from adaptive immune system.</text>
</comment>
<evidence type="ECO:0000256" key="5">
    <source>
        <dbReference type="ARBA" id="ARBA00004578"/>
    </source>
</evidence>
<dbReference type="Gene3D" id="1.20.5.490">
    <property type="entry name" value="Single helix bin"/>
    <property type="match status" value="1"/>
</dbReference>
<dbReference type="FunFam" id="1.20.5.490:FF:000001">
    <property type="entry name" value="Envelope glycoprotein gp160"/>
    <property type="match status" value="1"/>
</dbReference>
<keyword evidence="23 32" id="KW-1039">Host endosome</keyword>
<accession>A0A3Q8H237</accession>
<evidence type="ECO:0000256" key="31">
    <source>
        <dbReference type="ARBA" id="ARBA00023296"/>
    </source>
</evidence>
<feature type="region of interest" description="Disordered" evidence="34">
    <location>
        <begin position="719"/>
        <end position="742"/>
    </location>
</feature>
<dbReference type="InterPro" id="IPR037527">
    <property type="entry name" value="Gp160"/>
</dbReference>
<sequence length="863" mass="97580">MRVTGTQMTWLNLWRWGTLILGLGIICNANDLWVTVYYGVPVWRDADTTLFCASDAKAHATEAHNVWATHACVPTDPNPQEIFMENVTENFNMWENKMVEQMQEDVISLWDQSLKPCVKLTPLCVTLTCSNNVTVNSNRTMTQGNFSGIIGNITDEVRNCSFNITTEIRDKKQKVHALFYKLDIVPINNNNNNSEYILINCNTSVIKQACPKISFDPIPIHYCAPAGYAILKCNDVKFNGTGPCSNVSSVQCTHGIKPVVSTQLLLNGSLAKGEIMIRSENITNNAKTIIVHLNKSVEINCTRPSNNTRASVRIGPGQVFYRTGDIIGDIRQAYCEINRTQWSEVLKQVKGKLKELFKNKNISFNQPSGGDLEITTHHFNCRGEFFYCNTSRLFNDTLLVNGTCKEREGCSIILPCRIKQIINMWQETGQAMYAPPISGTINCVSNITGILLTRDGGNDTSNNNTETFRPGGGNIKDNWRSELYKYKVVEIEPLGIAPTKAKRRVVQREKRAAGIGAMLFGFLGAAGSTMGAASITLTVQARQLLSGIVQQQSNLLRAIEAQQHMLQLTVWGIKQLQARVLAVERYLKDQRFLGLWGCSGKIICTTAVPWNSSWSNKSYEQIWDNMTWAEWDREISNYTGQIYQILTESQNQQDKNEKDLLELDKWTSLWNWFDITNWLWYIKIFIMIIGGLIGLRIIFAVLSIVNRVRQGYSPLSFQTPFHHQREPDRPEEIEEGGGEQDRGRSVRLVSGFLALAWDDLRSLCLYSYRRLRDLLLIVARTVELLGHSSLKGLRRGWEGLKYLGNLLVYWSQELKTSAISLFDTAAIAVAGWTDRVIEVAQGAWRAILHIPRRIRQGLERALL</sequence>
<dbReference type="FunFam" id="2.170.40.20:FF:000003">
    <property type="entry name" value="Envelope glycoprotein gp160"/>
    <property type="match status" value="1"/>
</dbReference>
<dbReference type="GO" id="GO:1903911">
    <property type="term" value="P:positive regulation of receptor clustering"/>
    <property type="evidence" value="ECO:0007669"/>
    <property type="project" value="UniProtKB-UniRule"/>
</dbReference>
<dbReference type="GO" id="GO:0019082">
    <property type="term" value="P:viral protein processing"/>
    <property type="evidence" value="ECO:0007669"/>
    <property type="project" value="UniProtKB-UniRule"/>
</dbReference>
<keyword evidence="25 32" id="KW-0472">Membrane</keyword>
<keyword evidence="31 32" id="KW-1160">Virus entry into host cell</keyword>
<keyword evidence="13 32" id="KW-0165">Cleavage on pair of basic residues</keyword>
<evidence type="ECO:0000256" key="13">
    <source>
        <dbReference type="ARBA" id="ARBA00022685"/>
    </source>
</evidence>
<evidence type="ECO:0000256" key="21">
    <source>
        <dbReference type="ARBA" id="ARBA00022890"/>
    </source>
</evidence>
<proteinExistence type="inferred from homology"/>
<dbReference type="SUPFAM" id="SSF58069">
    <property type="entry name" value="Virus ectodomain"/>
    <property type="match status" value="1"/>
</dbReference>
<keyword evidence="17 32" id="KW-1161">Viral attachment to host cell</keyword>
<evidence type="ECO:0000256" key="3">
    <source>
        <dbReference type="ARBA" id="ARBA00004505"/>
    </source>
</evidence>
<evidence type="ECO:0000313" key="37">
    <source>
        <dbReference type="EMBL" id="AXP13619.1"/>
    </source>
</evidence>
<dbReference type="GO" id="GO:0019064">
    <property type="term" value="P:fusion of virus membrane with host plasma membrane"/>
    <property type="evidence" value="ECO:0007669"/>
    <property type="project" value="UniProtKB-UniRule"/>
</dbReference>
<evidence type="ECO:0000256" key="18">
    <source>
        <dbReference type="ARBA" id="ARBA00022844"/>
    </source>
</evidence>
<feature type="topological domain" description="Cytoplasmic" evidence="32">
    <location>
        <begin position="706"/>
        <end position="863"/>
    </location>
</feature>
<feature type="disulfide bond" evidence="32">
    <location>
        <begin position="223"/>
        <end position="252"/>
    </location>
</feature>
<evidence type="ECO:0000256" key="19">
    <source>
        <dbReference type="ARBA" id="ARBA00022870"/>
    </source>
</evidence>
<evidence type="ECO:0000256" key="14">
    <source>
        <dbReference type="ARBA" id="ARBA00022692"/>
    </source>
</evidence>
<keyword evidence="16 32" id="KW-0732">Signal</keyword>
<dbReference type="GO" id="GO:0052031">
    <property type="term" value="P:symbiont-mediated perturbation of host defense response"/>
    <property type="evidence" value="ECO:0007669"/>
    <property type="project" value="UniProtKB-UniRule"/>
</dbReference>
<keyword evidence="15 32" id="KW-0053">Apoptosis</keyword>
<feature type="chain" id="PRO_5023430813" description="Transmembrane protein gp41" evidence="32">
    <location>
        <begin position="512"/>
        <end position="863"/>
    </location>
</feature>
<evidence type="ECO:0000259" key="36">
    <source>
        <dbReference type="Pfam" id="PF00517"/>
    </source>
</evidence>
<feature type="site" description="Cleavage; by host furin" evidence="32">
    <location>
        <begin position="511"/>
        <end position="512"/>
    </location>
</feature>
<evidence type="ECO:0000256" key="28">
    <source>
        <dbReference type="ARBA" id="ARBA00023180"/>
    </source>
</evidence>
<dbReference type="GO" id="GO:0019031">
    <property type="term" value="C:viral envelope"/>
    <property type="evidence" value="ECO:0007669"/>
    <property type="project" value="UniProtKB-KW"/>
</dbReference>
<dbReference type="InterPro" id="IPR000777">
    <property type="entry name" value="HIV1_Gp120"/>
</dbReference>
<feature type="short sequence motif" description="Di-leucine internalization motif" evidence="32">
    <location>
        <begin position="862"/>
        <end position="863"/>
    </location>
</feature>
<comment type="domain">
    <text evidence="32 33">The 17 amino acids long immunosuppressive region is present in many retroviral envelope proteins. Synthetic peptides derived from this relatively conserved sequence inhibit immune function in vitro and in vivo.</text>
</comment>
<evidence type="ECO:0000256" key="8">
    <source>
        <dbReference type="ARBA" id="ARBA00022510"/>
    </source>
</evidence>
<evidence type="ECO:0000256" key="2">
    <source>
        <dbReference type="ARBA" id="ARBA00004433"/>
    </source>
</evidence>
<dbReference type="Gene3D" id="1.10.287.210">
    <property type="match status" value="1"/>
</dbReference>
<dbReference type="Pfam" id="PF00517">
    <property type="entry name" value="GP41"/>
    <property type="match status" value="1"/>
</dbReference>
<dbReference type="GO" id="GO:0039654">
    <property type="term" value="P:fusion of virus membrane with host endosome membrane"/>
    <property type="evidence" value="ECO:0007669"/>
    <property type="project" value="UniProtKB-UniRule"/>
</dbReference>
<comment type="miscellaneous">
    <text evidence="32">HIV-1 lineages are divided in three main groups, M (for Major), O (for Outlier), and N (for New, or Non-M, Non-O). The vast majority of strains found worldwide belong to the group M. Group O seems to be endemic to and largely confined to Cameroon and neighboring countries in West Central Africa, where these viruses represent a small minority of HIV-1 strains. The group N is represented by a limited number of isolates from Cameroonian persons. The group M is further subdivided in 9 clades or subtypes (A to D, F to H, J and K).</text>
</comment>
<comment type="function">
    <text evidence="32">Surface protein gp120: Attaches the virus to the host lymphoid cell by binding to the primary receptor CD4. This interaction induces a structural rearrangement creating a high affinity binding site for a chemokine coreceptor like CXCR4 and/or CCR5. Acts as a ligand for CD209/DC-SIGN and CLEC4M/DC-SIGNR, which are respectively found on dendritic cells (DCs), and on endothelial cells of liver sinusoids and lymph node sinuses. These interactions allow capture of viral particles at mucosal surfaces by these cells and subsequent transmission to permissive cells. HIV subverts the migration properties of dendritic cells to gain access to CD4+ T-cells in lymph nodes. Virus transmission to permissive T-cells occurs either in trans (without DCs infection, through viral capture and transmission), or in cis (following DCs productive infection, through the usual CD4-gp120 interaction), thereby inducing a robust infection. In trans infection, bound virions remain infectious over days and it is proposed that they are not degraded, but protected in non-lysosomal acidic organelles within the DCs close to the cell membrane thus contributing to the viral infectious potential during DCs' migration from the periphery to the lymphoid tissues. On arrival at lymphoid tissues, intact virions recycle back to DCs' cell surface allowing virus transmission to CD4+ T-cells.</text>
</comment>
<evidence type="ECO:0000256" key="29">
    <source>
        <dbReference type="ARBA" id="ARBA00023280"/>
    </source>
</evidence>
<dbReference type="GO" id="GO:0019062">
    <property type="term" value="P:virion attachment to host cell"/>
    <property type="evidence" value="ECO:0007669"/>
    <property type="project" value="UniProtKB-UniRule"/>
</dbReference>
<evidence type="ECO:0000256" key="34">
    <source>
        <dbReference type="SAM" id="MobiDB-lite"/>
    </source>
</evidence>
<keyword evidence="14 32" id="KW-0812">Transmembrane</keyword>
<keyword evidence="19 32" id="KW-1043">Host membrane</keyword>
<evidence type="ECO:0000256" key="26">
    <source>
        <dbReference type="ARBA" id="ARBA00023139"/>
    </source>
</evidence>
<evidence type="ECO:0000256" key="27">
    <source>
        <dbReference type="ARBA" id="ARBA00023157"/>
    </source>
</evidence>
<feature type="transmembrane region" description="Helical" evidence="33">
    <location>
        <begin position="512"/>
        <end position="535"/>
    </location>
</feature>
<comment type="subcellular location">
    <subcellularLocation>
        <location evidence="3">Host cell membrane</location>
        <topology evidence="3">Peripheral membrane protein</topology>
    </subcellularLocation>
    <subcellularLocation>
        <location evidence="1">Host cell membrane</location>
        <topology evidence="1">Single-pass type I membrane protein</topology>
    </subcellularLocation>
    <subcellularLocation>
        <location evidence="2">Host endosome membrane</location>
        <topology evidence="2">Peripheral membrane protein</topology>
    </subcellularLocation>
    <subcellularLocation>
        <location evidence="5">Host endosome membrane</location>
        <topology evidence="5">Single-pass type I membrane protein</topology>
    </subcellularLocation>
    <subcellularLocation>
        <location evidence="6">Virion membrane</location>
        <topology evidence="6">Peripheral membrane protein</topology>
    </subcellularLocation>
    <subcellularLocation>
        <location evidence="4">Virion membrane</location>
        <topology evidence="4">Single-pass type I membrane protein</topology>
    </subcellularLocation>
</comment>
<organismHost>
    <name type="scientific">Homo sapiens</name>
    <name type="common">Human</name>
    <dbReference type="NCBI Taxonomy" id="9606"/>
</organismHost>
<comment type="caution">
    <text evidence="32 33">Lacks conserved residue(s) required for the propagation of feature annotation.</text>
</comment>
<evidence type="ECO:0000256" key="25">
    <source>
        <dbReference type="ARBA" id="ARBA00023136"/>
    </source>
</evidence>
<dbReference type="GO" id="GO:0016020">
    <property type="term" value="C:membrane"/>
    <property type="evidence" value="ECO:0007669"/>
    <property type="project" value="UniProtKB-UniRule"/>
</dbReference>
<reference evidence="37" key="1">
    <citation type="journal article" date="2018" name="J Int AIDS Soc">
        <title>Molecular epidemiology of a primarily MSM acute HIV-1 cohort in Bangkok, Thailand and connections within networks of transmission in Asia.</title>
        <authorList>
            <consortium name="RV254/SEARCH 010 Study Group"/>
            <person name="Chang D."/>
            <person name="Sanders-Buell E."/>
            <person name="Bose M."/>
            <person name="O'Sullivan A.M."/>
            <person name="Pham P."/>
            <person name="Kroon E."/>
            <person name="Colby D.J."/>
            <person name="Sirijatuphat R."/>
            <person name="Billings E."/>
            <person name="Pinyakorn S."/>
            <person name="Chomchey N."/>
            <person name="Rutvisuttinunt W."/>
            <person name="Kijak G."/>
            <person name="de Souza M."/>
            <person name="Excler J.L."/>
            <person name="Phanuphak P."/>
            <person name="Phanuphak N."/>
            <person name="O'Connell R.J."/>
            <person name="Kim J.H."/>
            <person name="Robb M.L."/>
            <person name="Michael N.L."/>
            <person name="Ananworanich J."/>
            <person name="Tovanabutra S."/>
        </authorList>
    </citation>
    <scope>NUCLEOTIDE SEQUENCE</scope>
    <source>
        <strain evidence="37">2548448P000FL_Sa</strain>
    </source>
</reference>
<keyword evidence="12 32" id="KW-1162">Viral penetration into host cytoplasm</keyword>
<dbReference type="GO" id="GO:1903908">
    <property type="term" value="P:positive regulation of plasma membrane raft polarization"/>
    <property type="evidence" value="ECO:0007669"/>
    <property type="project" value="UniProtKB-UniRule"/>
</dbReference>
<comment type="miscellaneous">
    <text evidence="32">Inhibitors targeting HIV-1 viral envelope proteins are used as antiretroviral drugs. Attachment of virions to the cell surface via non-specific interactions and CD4 binding can be blocked by inhibitors that include cyanovirin-N, cyclotriazadisulfonamide analogs, PRO 2000, TNX 355 and PRO 542. In addition, BMS 806 can block CD4-induced conformational changes. Env interactions with the coreceptor molecules can be targeted by CCR5 antagonists including SCH-D, maraviroc (UK 427857) and aplaviroc (GW 873140), and the CXCR4 antagonist AMD 070. Fusion of viral and cellular membranes can be inhibited by peptides such as enfuvirtide and tifuvirtide (T 1249). Resistance to inhibitors associated with mutations in Env are observed. Most of the time, single mutations confer only a modest reduction in drug susceptibility. Combination of several mutations is usually required to develop a high-level drug resistance.</text>
</comment>
<comment type="PTM">
    <text evidence="32">Specific enzymatic cleavages in vivo yield mature proteins. Envelope glycoproteins are synthesized as a inactive precursor that is heavily N-glycosylated and processed likely by host cell furin in the Golgi to yield the mature SU and TM proteins. The cleavage site between SU and TM requires the minimal sequence [KR]-X-[KR]-R. About 2 of the 9 disulfide bonds of gp41 are reduced by P4HB/PDI, following binding to CD4 receptor.</text>
</comment>
<feature type="region of interest" description="CD4-binding loop" evidence="32">
    <location>
        <begin position="367"/>
        <end position="377"/>
    </location>
</feature>
<evidence type="ECO:0000256" key="30">
    <source>
        <dbReference type="ARBA" id="ARBA00023288"/>
    </source>
</evidence>
<dbReference type="Gene3D" id="2.170.40.20">
    <property type="entry name" value="Human immunodeficiency virus 1, Gp160, envelope glycoprotein"/>
    <property type="match status" value="2"/>
</dbReference>
<dbReference type="GO" id="GO:0020002">
    <property type="term" value="C:host cell plasma membrane"/>
    <property type="evidence" value="ECO:0007669"/>
    <property type="project" value="UniProtKB-SubCell"/>
</dbReference>
<gene>
    <name evidence="32 37" type="primary">env</name>
</gene>
<dbReference type="GO" id="GO:0044175">
    <property type="term" value="C:host cell endosome membrane"/>
    <property type="evidence" value="ECO:0007669"/>
    <property type="project" value="UniProtKB-SubCell"/>
</dbReference>
<feature type="domain" description="Human immunodeficiency virus 1 envelope glycoprotein Gp120" evidence="35">
    <location>
        <begin position="32"/>
        <end position="511"/>
    </location>
</feature>
<keyword evidence="30 32" id="KW-0449">Lipoprotein</keyword>
<name>A0A3Q8H237_HV1</name>
<keyword evidence="21 32" id="KW-1164">Virus endocytosis by host</keyword>
<feature type="disulfide bond" evidence="32">
    <location>
        <begin position="52"/>
        <end position="72"/>
    </location>
</feature>
<dbReference type="SUPFAM" id="SSF56502">
    <property type="entry name" value="gp120 core"/>
    <property type="match status" value="2"/>
</dbReference>
<feature type="region of interest" description="MPER; binding to GalCer" evidence="32">
    <location>
        <begin position="662"/>
        <end position="683"/>
    </location>
</feature>
<evidence type="ECO:0000256" key="23">
    <source>
        <dbReference type="ARBA" id="ARBA00023046"/>
    </source>
</evidence>
<keyword evidence="24 32" id="KW-0175">Coiled coil</keyword>